<dbReference type="AlphaFoldDB" id="A0A382QBN5"/>
<protein>
    <submittedName>
        <fullName evidence="1">Uncharacterized protein</fullName>
    </submittedName>
</protein>
<organism evidence="1">
    <name type="scientific">marine metagenome</name>
    <dbReference type="NCBI Taxonomy" id="408172"/>
    <lineage>
        <taxon>unclassified sequences</taxon>
        <taxon>metagenomes</taxon>
        <taxon>ecological metagenomes</taxon>
    </lineage>
</organism>
<feature type="non-terminal residue" evidence="1">
    <location>
        <position position="1"/>
    </location>
</feature>
<accession>A0A382QBN5</accession>
<proteinExistence type="predicted"/>
<evidence type="ECO:0000313" key="1">
    <source>
        <dbReference type="EMBL" id="SVC82457.1"/>
    </source>
</evidence>
<sequence>PNPFNAQTSLTISLKDDAIIDLEIYNLLGERVSVMARREFRPSGYYTFIWDGKDGYGNSVASGVYLAYGRMASKGGKTLKTQSRKLVLVK</sequence>
<name>A0A382QBN5_9ZZZZ</name>
<gene>
    <name evidence="1" type="ORF">METZ01_LOCUS335311</name>
</gene>
<dbReference type="Gene3D" id="2.60.40.4070">
    <property type="match status" value="1"/>
</dbReference>
<dbReference type="EMBL" id="UINC01113077">
    <property type="protein sequence ID" value="SVC82457.1"/>
    <property type="molecule type" value="Genomic_DNA"/>
</dbReference>
<reference evidence="1" key="1">
    <citation type="submission" date="2018-05" db="EMBL/GenBank/DDBJ databases">
        <authorList>
            <person name="Lanie J.A."/>
            <person name="Ng W.-L."/>
            <person name="Kazmierczak K.M."/>
            <person name="Andrzejewski T.M."/>
            <person name="Davidsen T.M."/>
            <person name="Wayne K.J."/>
            <person name="Tettelin H."/>
            <person name="Glass J.I."/>
            <person name="Rusch D."/>
            <person name="Podicherti R."/>
            <person name="Tsui H.-C.T."/>
            <person name="Winkler M.E."/>
        </authorList>
    </citation>
    <scope>NUCLEOTIDE SEQUENCE</scope>
</reference>